<evidence type="ECO:0000313" key="2">
    <source>
        <dbReference type="EMBL" id="GJN00427.1"/>
    </source>
</evidence>
<dbReference type="PANTHER" id="PTHR36617">
    <property type="entry name" value="PROTEIN, PUTATIVE-RELATED"/>
    <property type="match status" value="1"/>
</dbReference>
<accession>A0AAV5CQE3</accession>
<proteinExistence type="predicted"/>
<reference evidence="1" key="2">
    <citation type="submission" date="2021-12" db="EMBL/GenBank/DDBJ databases">
        <title>Resequencing data analysis of finger millet.</title>
        <authorList>
            <person name="Hatakeyama M."/>
            <person name="Aluri S."/>
            <person name="Balachadran M.T."/>
            <person name="Sivarajan S.R."/>
            <person name="Poveda L."/>
            <person name="Shimizu-Inatsugi R."/>
            <person name="Schlapbach R."/>
            <person name="Sreeman S.M."/>
            <person name="Shimizu K.K."/>
        </authorList>
    </citation>
    <scope>NUCLEOTIDE SEQUENCE</scope>
</reference>
<organism evidence="1 3">
    <name type="scientific">Eleusine coracana subsp. coracana</name>
    <dbReference type="NCBI Taxonomy" id="191504"/>
    <lineage>
        <taxon>Eukaryota</taxon>
        <taxon>Viridiplantae</taxon>
        <taxon>Streptophyta</taxon>
        <taxon>Embryophyta</taxon>
        <taxon>Tracheophyta</taxon>
        <taxon>Spermatophyta</taxon>
        <taxon>Magnoliopsida</taxon>
        <taxon>Liliopsida</taxon>
        <taxon>Poales</taxon>
        <taxon>Poaceae</taxon>
        <taxon>PACMAD clade</taxon>
        <taxon>Chloridoideae</taxon>
        <taxon>Cynodonteae</taxon>
        <taxon>Eleusininae</taxon>
        <taxon>Eleusine</taxon>
    </lineage>
</organism>
<dbReference type="EMBL" id="BQKI01000008">
    <property type="protein sequence ID" value="GJN00195.1"/>
    <property type="molecule type" value="Genomic_DNA"/>
</dbReference>
<dbReference type="PANTHER" id="PTHR36617:SF17">
    <property type="entry name" value="OS01G0114800 PROTEIN"/>
    <property type="match status" value="1"/>
</dbReference>
<evidence type="ECO:0000313" key="3">
    <source>
        <dbReference type="Proteomes" id="UP001054889"/>
    </source>
</evidence>
<reference evidence="1" key="1">
    <citation type="journal article" date="2018" name="DNA Res.">
        <title>Multiple hybrid de novo genome assembly of finger millet, an orphan allotetraploid crop.</title>
        <authorList>
            <person name="Hatakeyama M."/>
            <person name="Aluri S."/>
            <person name="Balachadran M.T."/>
            <person name="Sivarajan S.R."/>
            <person name="Patrignani A."/>
            <person name="Gruter S."/>
            <person name="Poveda L."/>
            <person name="Shimizu-Inatsugi R."/>
            <person name="Baeten J."/>
            <person name="Francoijs K.J."/>
            <person name="Nataraja K.N."/>
            <person name="Reddy Y.A.N."/>
            <person name="Phadnis S."/>
            <person name="Ravikumar R.L."/>
            <person name="Schlapbach R."/>
            <person name="Sreeman S.M."/>
            <person name="Shimizu K.K."/>
        </authorList>
    </citation>
    <scope>NUCLEOTIDE SEQUENCE</scope>
</reference>
<sequence length="140" mass="16218">MFHTSVKMEVGDGQVTLFWQDRWIQCKCIEQLAPWVFQAVPAKLRRSRTVADAFTNATWIRDIRGARTVFLIRDFLTLLNLLDPIQLTPGRNDQFIWRWLASGEYSASTAYNFLFQGQFAILGAKELCKVRAPAKIKFIF</sequence>
<evidence type="ECO:0000313" key="1">
    <source>
        <dbReference type="EMBL" id="GJN00195.1"/>
    </source>
</evidence>
<name>A0AAV5CQE3_ELECO</name>
<protein>
    <submittedName>
        <fullName evidence="1">Uncharacterized protein</fullName>
    </submittedName>
</protein>
<gene>
    <name evidence="1" type="primary">ga17362</name>
    <name evidence="2" type="synonym">ga17609</name>
    <name evidence="1" type="ORF">PR202_ga17362</name>
    <name evidence="2" type="ORF">PR202_ga17609</name>
</gene>
<comment type="caution">
    <text evidence="1">The sequence shown here is derived from an EMBL/GenBank/DDBJ whole genome shotgun (WGS) entry which is preliminary data.</text>
</comment>
<keyword evidence="3" id="KW-1185">Reference proteome</keyword>
<dbReference type="EMBL" id="BQKI01000008">
    <property type="protein sequence ID" value="GJN00427.1"/>
    <property type="molecule type" value="Genomic_DNA"/>
</dbReference>
<dbReference type="Proteomes" id="UP001054889">
    <property type="component" value="Unassembled WGS sequence"/>
</dbReference>
<dbReference type="AlphaFoldDB" id="A0AAV5CQE3"/>